<reference evidence="6" key="1">
    <citation type="submission" date="2020-11" db="EMBL/GenBank/DDBJ databases">
        <authorList>
            <person name="Tran Van P."/>
        </authorList>
    </citation>
    <scope>NUCLEOTIDE SEQUENCE</scope>
</reference>
<dbReference type="Proteomes" id="UP000677054">
    <property type="component" value="Unassembled WGS sequence"/>
</dbReference>
<keyword evidence="2" id="KW-0863">Zinc-finger</keyword>
<dbReference type="AlphaFoldDB" id="A0A7R8X9M5"/>
<evidence type="ECO:0000259" key="5">
    <source>
        <dbReference type="Pfam" id="PF05485"/>
    </source>
</evidence>
<proteinExistence type="predicted"/>
<dbReference type="GO" id="GO:0008270">
    <property type="term" value="F:zinc ion binding"/>
    <property type="evidence" value="ECO:0007669"/>
    <property type="project" value="UniProtKB-KW"/>
</dbReference>
<dbReference type="GO" id="GO:0003677">
    <property type="term" value="F:DNA binding"/>
    <property type="evidence" value="ECO:0007669"/>
    <property type="project" value="UniProtKB-KW"/>
</dbReference>
<feature type="domain" description="THAP-type" evidence="5">
    <location>
        <begin position="80"/>
        <end position="134"/>
    </location>
</feature>
<keyword evidence="7" id="KW-1185">Reference proteome</keyword>
<sequence>MHSVNDAELLGEIADFIAFIHAAASSSLTWESIATSKFHGGSLRGRDRALLSLGRPTREEEAVGALALARGLGGHASLTLRKWALAAEREDLLLKDPLHVHKNCTLCAIHFEDRMFMNIYERKRLVHTAVPTLFFGKREIPGNEVSSMFSKEQEIPRSGVSPLLLEKAEISASEAPGSCSSWRDAAASSSLTWESIATSKFHGGSLRGRDRALLSLGRPTREEEGVGALALARGLGGHASLTWVALCVSKVSEQQGEVPATLVLQLSQGSRKTESDAADWGSYIFLLEDDFKFIPSIEGTGLKLGMTSSPHLLNAACLTGGQWAMKKAALPIHY</sequence>
<dbReference type="Pfam" id="PF05485">
    <property type="entry name" value="THAP"/>
    <property type="match status" value="1"/>
</dbReference>
<dbReference type="SUPFAM" id="SSF57716">
    <property type="entry name" value="Glucocorticoid receptor-like (DNA-binding domain)"/>
    <property type="match status" value="1"/>
</dbReference>
<name>A0A7R8X9M5_9CRUS</name>
<evidence type="ECO:0000256" key="3">
    <source>
        <dbReference type="ARBA" id="ARBA00022833"/>
    </source>
</evidence>
<keyword evidence="1" id="KW-0479">Metal-binding</keyword>
<protein>
    <recommendedName>
        <fullName evidence="5">THAP-type domain-containing protein</fullName>
    </recommendedName>
</protein>
<evidence type="ECO:0000256" key="4">
    <source>
        <dbReference type="ARBA" id="ARBA00023125"/>
    </source>
</evidence>
<dbReference type="OrthoDB" id="6778765at2759"/>
<keyword evidence="4" id="KW-0238">DNA-binding</keyword>
<dbReference type="InterPro" id="IPR006612">
    <property type="entry name" value="THAP_Znf"/>
</dbReference>
<evidence type="ECO:0000313" key="7">
    <source>
        <dbReference type="Proteomes" id="UP000677054"/>
    </source>
</evidence>
<gene>
    <name evidence="6" type="ORF">DSTB1V02_LOCUS6203</name>
</gene>
<organism evidence="6">
    <name type="scientific">Darwinula stevensoni</name>
    <dbReference type="NCBI Taxonomy" id="69355"/>
    <lineage>
        <taxon>Eukaryota</taxon>
        <taxon>Metazoa</taxon>
        <taxon>Ecdysozoa</taxon>
        <taxon>Arthropoda</taxon>
        <taxon>Crustacea</taxon>
        <taxon>Oligostraca</taxon>
        <taxon>Ostracoda</taxon>
        <taxon>Podocopa</taxon>
        <taxon>Podocopida</taxon>
        <taxon>Darwinulocopina</taxon>
        <taxon>Darwinuloidea</taxon>
        <taxon>Darwinulidae</taxon>
        <taxon>Darwinula</taxon>
    </lineage>
</organism>
<dbReference type="EMBL" id="LR900625">
    <property type="protein sequence ID" value="CAD7246353.1"/>
    <property type="molecule type" value="Genomic_DNA"/>
</dbReference>
<keyword evidence="3" id="KW-0862">Zinc</keyword>
<dbReference type="EMBL" id="CAJPEV010001108">
    <property type="protein sequence ID" value="CAG0890781.1"/>
    <property type="molecule type" value="Genomic_DNA"/>
</dbReference>
<evidence type="ECO:0000313" key="6">
    <source>
        <dbReference type="EMBL" id="CAD7246353.1"/>
    </source>
</evidence>
<evidence type="ECO:0000256" key="2">
    <source>
        <dbReference type="ARBA" id="ARBA00022771"/>
    </source>
</evidence>
<evidence type="ECO:0000256" key="1">
    <source>
        <dbReference type="ARBA" id="ARBA00022723"/>
    </source>
</evidence>
<accession>A0A7R8X9M5</accession>